<dbReference type="InterPro" id="IPR001878">
    <property type="entry name" value="Znf_CCHC"/>
</dbReference>
<keyword evidence="1" id="KW-0863">Zinc-finger</keyword>
<evidence type="ECO:0000313" key="4">
    <source>
        <dbReference type="EMBL" id="CAL1353624.1"/>
    </source>
</evidence>
<dbReference type="Pfam" id="PF13976">
    <property type="entry name" value="gag_pre-integrs"/>
    <property type="match status" value="1"/>
</dbReference>
<dbReference type="PANTHER" id="PTHR47481">
    <property type="match status" value="1"/>
</dbReference>
<dbReference type="GO" id="GO:0008270">
    <property type="term" value="F:zinc ion binding"/>
    <property type="evidence" value="ECO:0007669"/>
    <property type="project" value="UniProtKB-KW"/>
</dbReference>
<keyword evidence="1" id="KW-0479">Metal-binding</keyword>
<keyword evidence="5" id="KW-1185">Reference proteome</keyword>
<protein>
    <recommendedName>
        <fullName evidence="3">CCHC-type domain-containing protein</fullName>
    </recommendedName>
</protein>
<name>A0AAV2CC95_9ROSI</name>
<dbReference type="PANTHER" id="PTHR47481:SF43">
    <property type="entry name" value="RETROTRANSPOSON COPIA-LIKE N-TERMINAL DOMAIN-CONTAINING PROTEIN"/>
    <property type="match status" value="1"/>
</dbReference>
<dbReference type="Pfam" id="PF14223">
    <property type="entry name" value="Retrotran_gag_2"/>
    <property type="match status" value="1"/>
</dbReference>
<feature type="compositionally biased region" description="Low complexity" evidence="2">
    <location>
        <begin position="240"/>
        <end position="253"/>
    </location>
</feature>
<organism evidence="4 5">
    <name type="scientific">Linum trigynum</name>
    <dbReference type="NCBI Taxonomy" id="586398"/>
    <lineage>
        <taxon>Eukaryota</taxon>
        <taxon>Viridiplantae</taxon>
        <taxon>Streptophyta</taxon>
        <taxon>Embryophyta</taxon>
        <taxon>Tracheophyta</taxon>
        <taxon>Spermatophyta</taxon>
        <taxon>Magnoliopsida</taxon>
        <taxon>eudicotyledons</taxon>
        <taxon>Gunneridae</taxon>
        <taxon>Pentapetalae</taxon>
        <taxon>rosids</taxon>
        <taxon>fabids</taxon>
        <taxon>Malpighiales</taxon>
        <taxon>Linaceae</taxon>
        <taxon>Linum</taxon>
    </lineage>
</organism>
<dbReference type="Proteomes" id="UP001497516">
    <property type="component" value="Chromosome 1"/>
</dbReference>
<accession>A0AAV2CC95</accession>
<dbReference type="SUPFAM" id="SSF57756">
    <property type="entry name" value="Retrovirus zinc finger-like domains"/>
    <property type="match status" value="1"/>
</dbReference>
<dbReference type="InterPro" id="IPR025724">
    <property type="entry name" value="GAG-pre-integrase_dom"/>
</dbReference>
<sequence>MSQNDGGSVINLDNSNIIITLNPATQFPNKLNGDNFPTWRAQLVTLLQGLDLLKYLDGSHPPPAPDAEAAVRIHWFRQDQLLLHYILASFTPSVAPYVTSAASSRDAWLILERMFASQSRQRIMNLKTKLSRETQGSRPVAVYLQSMRTMAAELALVQAPVSNEDTILHILRGLREEYGPLSAALRACDTTISLKDMHDRLVDFEADFEAHRSSFALAPTTVFSSFRGRSSQTSHGRGNPSSPRRSRQMQPSSYPDSAYRGHSPSRGFPNPAPSSAPSLPSLPHIQCQFCDKPGHTAKECYRLHGRPQSHHTVTAGSSSSSLWLLDSAATNHVTPDLGGLSLYTDYHGPEEVIVGDGSGLKITHIGQSRLPTSSSSLALSNILCVPAIKRRLLSVAQLCKSNSVSVEFFSDCFIVKDLATGAPLLCGLNNDDVYELPVDSQSPVRLALTATPTSFSTWHHRLGHPNTKLLSRLLRNQSLPASASSCSS</sequence>
<feature type="domain" description="CCHC-type" evidence="3">
    <location>
        <begin position="287"/>
        <end position="300"/>
    </location>
</feature>
<feature type="compositionally biased region" description="Polar residues" evidence="2">
    <location>
        <begin position="226"/>
        <end position="236"/>
    </location>
</feature>
<dbReference type="EMBL" id="OZ034813">
    <property type="protein sequence ID" value="CAL1353624.1"/>
    <property type="molecule type" value="Genomic_DNA"/>
</dbReference>
<evidence type="ECO:0000256" key="2">
    <source>
        <dbReference type="SAM" id="MobiDB-lite"/>
    </source>
</evidence>
<dbReference type="AlphaFoldDB" id="A0AAV2CC95"/>
<evidence type="ECO:0000313" key="5">
    <source>
        <dbReference type="Proteomes" id="UP001497516"/>
    </source>
</evidence>
<feature type="region of interest" description="Disordered" evidence="2">
    <location>
        <begin position="226"/>
        <end position="277"/>
    </location>
</feature>
<dbReference type="Pfam" id="PF22936">
    <property type="entry name" value="Pol_BBD"/>
    <property type="match status" value="1"/>
</dbReference>
<dbReference type="InterPro" id="IPR036875">
    <property type="entry name" value="Znf_CCHC_sf"/>
</dbReference>
<dbReference type="GO" id="GO:0003676">
    <property type="term" value="F:nucleic acid binding"/>
    <property type="evidence" value="ECO:0007669"/>
    <property type="project" value="InterPro"/>
</dbReference>
<dbReference type="InterPro" id="IPR054722">
    <property type="entry name" value="PolX-like_BBD"/>
</dbReference>
<reference evidence="4 5" key="1">
    <citation type="submission" date="2024-04" db="EMBL/GenBank/DDBJ databases">
        <authorList>
            <person name="Fracassetti M."/>
        </authorList>
    </citation>
    <scope>NUCLEOTIDE SEQUENCE [LARGE SCALE GENOMIC DNA]</scope>
</reference>
<keyword evidence="1" id="KW-0862">Zinc</keyword>
<evidence type="ECO:0000259" key="3">
    <source>
        <dbReference type="PROSITE" id="PS50158"/>
    </source>
</evidence>
<evidence type="ECO:0000256" key="1">
    <source>
        <dbReference type="PROSITE-ProRule" id="PRU00047"/>
    </source>
</evidence>
<proteinExistence type="predicted"/>
<dbReference type="PROSITE" id="PS50158">
    <property type="entry name" value="ZF_CCHC"/>
    <property type="match status" value="1"/>
</dbReference>
<gene>
    <name evidence="4" type="ORF">LTRI10_LOCUS1513</name>
</gene>